<organism evidence="1">
    <name type="scientific">marine metagenome</name>
    <dbReference type="NCBI Taxonomy" id="408172"/>
    <lineage>
        <taxon>unclassified sequences</taxon>
        <taxon>metagenomes</taxon>
        <taxon>ecological metagenomes</taxon>
    </lineage>
</organism>
<protein>
    <submittedName>
        <fullName evidence="1">Uncharacterized protein</fullName>
    </submittedName>
</protein>
<sequence length="84" mass="9354">MLFHVTIDHAPETCPVVTNDPEHRLTPDRAAQSGVKVVTAVSGRAQHRVFYVVETDDIDKLNDFLDPALSWAKCEITPVRNNLA</sequence>
<dbReference type="AlphaFoldDB" id="A0A382R529"/>
<dbReference type="Pfam" id="PF11746">
    <property type="entry name" value="DUF3303"/>
    <property type="match status" value="1"/>
</dbReference>
<evidence type="ECO:0000313" key="1">
    <source>
        <dbReference type="EMBL" id="SVC92297.1"/>
    </source>
</evidence>
<gene>
    <name evidence="1" type="ORF">METZ01_LOCUS345151</name>
</gene>
<proteinExistence type="predicted"/>
<reference evidence="1" key="1">
    <citation type="submission" date="2018-05" db="EMBL/GenBank/DDBJ databases">
        <authorList>
            <person name="Lanie J.A."/>
            <person name="Ng W.-L."/>
            <person name="Kazmierczak K.M."/>
            <person name="Andrzejewski T.M."/>
            <person name="Davidsen T.M."/>
            <person name="Wayne K.J."/>
            <person name="Tettelin H."/>
            <person name="Glass J.I."/>
            <person name="Rusch D."/>
            <person name="Podicherti R."/>
            <person name="Tsui H.-C.T."/>
            <person name="Winkler M.E."/>
        </authorList>
    </citation>
    <scope>NUCLEOTIDE SEQUENCE</scope>
</reference>
<dbReference type="EMBL" id="UINC01118874">
    <property type="protein sequence ID" value="SVC92297.1"/>
    <property type="molecule type" value="Genomic_DNA"/>
</dbReference>
<name>A0A382R529_9ZZZZ</name>
<dbReference type="InterPro" id="IPR021734">
    <property type="entry name" value="DUF3303"/>
</dbReference>
<accession>A0A382R529</accession>